<dbReference type="Pfam" id="PF02325">
    <property type="entry name" value="CCB3_YggT"/>
    <property type="match status" value="1"/>
</dbReference>
<keyword evidence="2" id="KW-1133">Transmembrane helix</keyword>
<protein>
    <submittedName>
        <fullName evidence="3">YggT family protein</fullName>
    </submittedName>
</protein>
<proteinExistence type="inferred from homology"/>
<feature type="transmembrane region" description="Helical" evidence="2">
    <location>
        <begin position="7"/>
        <end position="28"/>
    </location>
</feature>
<name>A0ABY5P6A2_9LACT</name>
<dbReference type="EMBL" id="CP102453">
    <property type="protein sequence ID" value="UUX34010.1"/>
    <property type="molecule type" value="Genomic_DNA"/>
</dbReference>
<evidence type="ECO:0000313" key="3">
    <source>
        <dbReference type="EMBL" id="UUX34010.1"/>
    </source>
</evidence>
<sequence>MQGILSLLLRLLDLYQLVLAVYALLSWFPGGRQSKLGQIITKLSQPYIDIFDRYIPPIGGVSFNVIFAILGIQLVQRGLIMIFSIF</sequence>
<gene>
    <name evidence="3" type="ORF">NRE15_14180</name>
</gene>
<feature type="transmembrane region" description="Helical" evidence="2">
    <location>
        <begin position="54"/>
        <end position="75"/>
    </location>
</feature>
<organism evidence="3 4">
    <name type="scientific">Fundicoccus culcitae</name>
    <dbReference type="NCBI Taxonomy" id="2969821"/>
    <lineage>
        <taxon>Bacteria</taxon>
        <taxon>Bacillati</taxon>
        <taxon>Bacillota</taxon>
        <taxon>Bacilli</taxon>
        <taxon>Lactobacillales</taxon>
        <taxon>Aerococcaceae</taxon>
        <taxon>Fundicoccus</taxon>
    </lineage>
</organism>
<evidence type="ECO:0000313" key="4">
    <source>
        <dbReference type="Proteomes" id="UP001315967"/>
    </source>
</evidence>
<evidence type="ECO:0000256" key="2">
    <source>
        <dbReference type="SAM" id="Phobius"/>
    </source>
</evidence>
<reference evidence="3 4" key="1">
    <citation type="submission" date="2022-08" db="EMBL/GenBank/DDBJ databases">
        <title>Aerococcaceae sp. nov isolated from spoiled eye mask.</title>
        <authorList>
            <person name="Zhou G."/>
            <person name="Xie X.-B."/>
            <person name="Shi Q.-S."/>
            <person name="Wang Y.-S."/>
            <person name="Wen X."/>
            <person name="Peng H."/>
            <person name="Yang X.-J."/>
            <person name="Tao H.-B."/>
            <person name="Huang X.-M."/>
        </authorList>
    </citation>
    <scope>NUCLEOTIDE SEQUENCE [LARGE SCALE GENOMIC DNA]</scope>
    <source>
        <strain evidence="4">DM20194951</strain>
    </source>
</reference>
<accession>A0ABY5P6A2</accession>
<dbReference type="PANTHER" id="PTHR33219:SF14">
    <property type="entry name" value="PROTEIN COFACTOR ASSEMBLY OF COMPLEX C SUBUNIT B CCB3, CHLOROPLASTIC-RELATED"/>
    <property type="match status" value="1"/>
</dbReference>
<keyword evidence="2" id="KW-0472">Membrane</keyword>
<dbReference type="Proteomes" id="UP001315967">
    <property type="component" value="Chromosome"/>
</dbReference>
<evidence type="ECO:0000256" key="1">
    <source>
        <dbReference type="ARBA" id="ARBA00010894"/>
    </source>
</evidence>
<dbReference type="RefSeq" id="WP_313793512.1">
    <property type="nucleotide sequence ID" value="NZ_CP102453.1"/>
</dbReference>
<comment type="similarity">
    <text evidence="1">Belongs to the YggT family.</text>
</comment>
<dbReference type="PANTHER" id="PTHR33219">
    <property type="entry name" value="YLMG HOMOLOG PROTEIN 2, CHLOROPLASTIC"/>
    <property type="match status" value="1"/>
</dbReference>
<keyword evidence="2" id="KW-0812">Transmembrane</keyword>
<dbReference type="InterPro" id="IPR003425">
    <property type="entry name" value="CCB3/YggT"/>
</dbReference>
<keyword evidence="4" id="KW-1185">Reference proteome</keyword>